<name>A0A1X7M536_9BURK</name>
<proteinExistence type="predicted"/>
<organism evidence="1 2">
    <name type="scientific">Paraburkholderia susongensis</name>
    <dbReference type="NCBI Taxonomy" id="1515439"/>
    <lineage>
        <taxon>Bacteria</taxon>
        <taxon>Pseudomonadati</taxon>
        <taxon>Pseudomonadota</taxon>
        <taxon>Betaproteobacteria</taxon>
        <taxon>Burkholderiales</taxon>
        <taxon>Burkholderiaceae</taxon>
        <taxon>Paraburkholderia</taxon>
    </lineage>
</organism>
<dbReference type="AlphaFoldDB" id="A0A1X7M536"/>
<dbReference type="Proteomes" id="UP000193228">
    <property type="component" value="Unassembled WGS sequence"/>
</dbReference>
<dbReference type="STRING" id="1515439.SAMN06265784_12080"/>
<gene>
    <name evidence="1" type="ORF">SAMN06265784_12080</name>
</gene>
<dbReference type="Gene3D" id="2.60.120.200">
    <property type="match status" value="1"/>
</dbReference>
<protein>
    <submittedName>
        <fullName evidence="1">Uncharacterized protein</fullName>
    </submittedName>
</protein>
<evidence type="ECO:0000313" key="2">
    <source>
        <dbReference type="Proteomes" id="UP000193228"/>
    </source>
</evidence>
<accession>A0A1X7M536</accession>
<reference evidence="2" key="1">
    <citation type="submission" date="2017-04" db="EMBL/GenBank/DDBJ databases">
        <authorList>
            <person name="Varghese N."/>
            <person name="Submissions S."/>
        </authorList>
    </citation>
    <scope>NUCLEOTIDE SEQUENCE [LARGE SCALE GENOMIC DNA]</scope>
    <source>
        <strain evidence="2">LMG 29540</strain>
    </source>
</reference>
<keyword evidence="2" id="KW-1185">Reference proteome</keyword>
<sequence length="187" mass="19363">MRSSDSTSTPIGFTAGGDLNATALLAFVGAGDGRIVTWYDQTGYGQNMTQSVAARQPLIVTAGSLNAISDHSTLPGILSTGTSSSWQYIVASGNHLNVSQPCTRVSVNGFPAGTKSTNSPFLEGTSNATVMSLLGANNYYRMYDYNTGLTSANAVRQGDANIVNENYNTTSSSIIVNGTVTTGSVGI</sequence>
<evidence type="ECO:0000313" key="1">
    <source>
        <dbReference type="EMBL" id="SMG61298.1"/>
    </source>
</evidence>
<dbReference type="EMBL" id="FXAT01000020">
    <property type="protein sequence ID" value="SMG61298.1"/>
    <property type="molecule type" value="Genomic_DNA"/>
</dbReference>